<name>A0ABP3UL94_9CLOT</name>
<dbReference type="Gene3D" id="3.40.50.510">
    <property type="entry name" value="Phosphotransferase system, mannose-type IIA component"/>
    <property type="match status" value="1"/>
</dbReference>
<evidence type="ECO:0000259" key="8">
    <source>
        <dbReference type="PROSITE" id="PS51096"/>
    </source>
</evidence>
<evidence type="ECO:0000313" key="9">
    <source>
        <dbReference type="EMBL" id="GAA0737641.1"/>
    </source>
</evidence>
<dbReference type="InterPro" id="IPR036662">
    <property type="entry name" value="PTS_EIIA_man-typ_sf"/>
</dbReference>
<comment type="caution">
    <text evidence="9">The sequence shown here is derived from an EMBL/GenBank/DDBJ whole genome shotgun (WGS) entry which is preliminary data.</text>
</comment>
<evidence type="ECO:0000256" key="6">
    <source>
        <dbReference type="ARBA" id="ARBA00022683"/>
    </source>
</evidence>
<evidence type="ECO:0000313" key="10">
    <source>
        <dbReference type="Proteomes" id="UP001501510"/>
    </source>
</evidence>
<proteinExistence type="predicted"/>
<keyword evidence="4 9" id="KW-0762">Sugar transport</keyword>
<dbReference type="PANTHER" id="PTHR33799:SF1">
    <property type="entry name" value="PTS SYSTEM MANNOSE-SPECIFIC EIIAB COMPONENT-RELATED"/>
    <property type="match status" value="1"/>
</dbReference>
<sequence>MKKIIIVSHGTIAKGIYEAATMIYGELKDVEYLCLEKDMGIDTFKEKLEKIIEEVKEYKQIIAIADLKGGSPYTTTISLLSDKGLLEKSKIISGLNLPMILSLLFMEGELSEDNLQEVISQSKDGISKFQIDQNENDEL</sequence>
<feature type="domain" description="PTS EIIA type-4" evidence="8">
    <location>
        <begin position="1"/>
        <end position="139"/>
    </location>
</feature>
<dbReference type="InterPro" id="IPR051471">
    <property type="entry name" value="Bacterial_PTS_sugar_comp"/>
</dbReference>
<gene>
    <name evidence="9" type="ORF">GCM10008906_14030</name>
</gene>
<dbReference type="InterPro" id="IPR004701">
    <property type="entry name" value="PTS_EIIA_man-typ"/>
</dbReference>
<dbReference type="Pfam" id="PF03610">
    <property type="entry name" value="EIIA-man"/>
    <property type="match status" value="1"/>
</dbReference>
<dbReference type="RefSeq" id="WP_343760264.1">
    <property type="nucleotide sequence ID" value="NZ_BAAACG010000008.1"/>
</dbReference>
<evidence type="ECO:0000256" key="2">
    <source>
        <dbReference type="ARBA" id="ARBA00022448"/>
    </source>
</evidence>
<dbReference type="EMBL" id="BAAACG010000008">
    <property type="protein sequence ID" value="GAA0737641.1"/>
    <property type="molecule type" value="Genomic_DNA"/>
</dbReference>
<protein>
    <submittedName>
        <fullName evidence="9">PTS sugar transporter subunit IIA</fullName>
    </submittedName>
</protein>
<keyword evidence="7" id="KW-0418">Kinase</keyword>
<evidence type="ECO:0000256" key="5">
    <source>
        <dbReference type="ARBA" id="ARBA00022679"/>
    </source>
</evidence>
<reference evidence="10" key="1">
    <citation type="journal article" date="2019" name="Int. J. Syst. Evol. Microbiol.">
        <title>The Global Catalogue of Microorganisms (GCM) 10K type strain sequencing project: providing services to taxonomists for standard genome sequencing and annotation.</title>
        <authorList>
            <consortium name="The Broad Institute Genomics Platform"/>
            <consortium name="The Broad Institute Genome Sequencing Center for Infectious Disease"/>
            <person name="Wu L."/>
            <person name="Ma J."/>
        </authorList>
    </citation>
    <scope>NUCLEOTIDE SEQUENCE [LARGE SCALE GENOMIC DNA]</scope>
    <source>
        <strain evidence="10">JCM 1407</strain>
    </source>
</reference>
<evidence type="ECO:0000256" key="1">
    <source>
        <dbReference type="ARBA" id="ARBA00004496"/>
    </source>
</evidence>
<dbReference type="InterPro" id="IPR033887">
    <property type="entry name" value="PTS_IIA_man"/>
</dbReference>
<dbReference type="SUPFAM" id="SSF53062">
    <property type="entry name" value="PTS system fructose IIA component-like"/>
    <property type="match status" value="1"/>
</dbReference>
<keyword evidence="3" id="KW-0963">Cytoplasm</keyword>
<comment type="subcellular location">
    <subcellularLocation>
        <location evidence="1">Cytoplasm</location>
    </subcellularLocation>
</comment>
<accession>A0ABP3UL94</accession>
<dbReference type="Proteomes" id="UP001501510">
    <property type="component" value="Unassembled WGS sequence"/>
</dbReference>
<keyword evidence="6" id="KW-0598">Phosphotransferase system</keyword>
<keyword evidence="2" id="KW-0813">Transport</keyword>
<keyword evidence="5" id="KW-0808">Transferase</keyword>
<dbReference type="PANTHER" id="PTHR33799">
    <property type="entry name" value="PTS PERMEASE-RELATED-RELATED"/>
    <property type="match status" value="1"/>
</dbReference>
<evidence type="ECO:0000256" key="7">
    <source>
        <dbReference type="ARBA" id="ARBA00022777"/>
    </source>
</evidence>
<organism evidence="9 10">
    <name type="scientific">Clostridium oceanicum</name>
    <dbReference type="NCBI Taxonomy" id="1543"/>
    <lineage>
        <taxon>Bacteria</taxon>
        <taxon>Bacillati</taxon>
        <taxon>Bacillota</taxon>
        <taxon>Clostridia</taxon>
        <taxon>Eubacteriales</taxon>
        <taxon>Clostridiaceae</taxon>
        <taxon>Clostridium</taxon>
    </lineage>
</organism>
<dbReference type="PROSITE" id="PS51096">
    <property type="entry name" value="PTS_EIIA_TYPE_4"/>
    <property type="match status" value="1"/>
</dbReference>
<evidence type="ECO:0000256" key="3">
    <source>
        <dbReference type="ARBA" id="ARBA00022490"/>
    </source>
</evidence>
<evidence type="ECO:0000256" key="4">
    <source>
        <dbReference type="ARBA" id="ARBA00022597"/>
    </source>
</evidence>
<keyword evidence="10" id="KW-1185">Reference proteome</keyword>
<dbReference type="CDD" id="cd00006">
    <property type="entry name" value="PTS_IIA_man"/>
    <property type="match status" value="1"/>
</dbReference>